<dbReference type="PIRSF" id="PIRSF015697">
    <property type="entry name" value="UCP015697"/>
    <property type="match status" value="1"/>
</dbReference>
<dbReference type="PANTHER" id="PTHR21453">
    <property type="entry name" value="DUF19 DOMAIN-CONTAINING PROTEIN-RELATED-RELATED"/>
    <property type="match status" value="1"/>
</dbReference>
<reference evidence="4" key="1">
    <citation type="submission" date="2017-10" db="EMBL/GenBank/DDBJ databases">
        <title>Rapid genome shrinkage in a self-fertile nematode reveals novel sperm competition proteins.</title>
        <authorList>
            <person name="Yin D."/>
            <person name="Schwarz E.M."/>
            <person name="Thomas C.G."/>
            <person name="Felde R.L."/>
            <person name="Korf I.F."/>
            <person name="Cutter A.D."/>
            <person name="Schartner C.M."/>
            <person name="Ralston E.J."/>
            <person name="Meyer B.J."/>
            <person name="Haag E.S."/>
        </authorList>
    </citation>
    <scope>NUCLEOTIDE SEQUENCE [LARGE SCALE GENOMIC DNA]</scope>
    <source>
        <strain evidence="4">JU1422</strain>
    </source>
</reference>
<dbReference type="STRING" id="1611254.A0A2G5T6U8"/>
<feature type="chain" id="PRO_5013673830" description="T20D4.11-like domain-containing protein" evidence="1">
    <location>
        <begin position="23"/>
        <end position="190"/>
    </location>
</feature>
<evidence type="ECO:0000313" key="3">
    <source>
        <dbReference type="EMBL" id="PIC22980.1"/>
    </source>
</evidence>
<organism evidence="3 4">
    <name type="scientific">Caenorhabditis nigoni</name>
    <dbReference type="NCBI Taxonomy" id="1611254"/>
    <lineage>
        <taxon>Eukaryota</taxon>
        <taxon>Metazoa</taxon>
        <taxon>Ecdysozoa</taxon>
        <taxon>Nematoda</taxon>
        <taxon>Chromadorea</taxon>
        <taxon>Rhabditida</taxon>
        <taxon>Rhabditina</taxon>
        <taxon>Rhabditomorpha</taxon>
        <taxon>Rhabditoidea</taxon>
        <taxon>Rhabditidae</taxon>
        <taxon>Peloderinae</taxon>
        <taxon>Caenorhabditis</taxon>
    </lineage>
</organism>
<dbReference type="InterPro" id="IPR016638">
    <property type="entry name" value="UPF0376"/>
</dbReference>
<name>A0A2G5T6U8_9PELO</name>
<dbReference type="Pfam" id="PF01579">
    <property type="entry name" value="DUF19"/>
    <property type="match status" value="1"/>
</dbReference>
<keyword evidence="4" id="KW-1185">Reference proteome</keyword>
<keyword evidence="1" id="KW-0732">Signal</keyword>
<sequence>MFFLFILLVILVSGIVPEKCTALSGTKAYRCIKNLNEIDELTRTVNIYNEDDRSQVNEPCSQFKECYEQLKCDMEEDILKTITNMVAFCDVIEFHQSNEFAECDQKIGEKNSTCISDWAPFPPAVPDDEEKTKEVYQKACENFFGVDRCVEKEVIENCDSEMWSQFQKHYLALNDLFESCDLDEIGNIRT</sequence>
<feature type="domain" description="T20D4.11-like" evidence="2">
    <location>
        <begin position="20"/>
        <end position="181"/>
    </location>
</feature>
<evidence type="ECO:0000256" key="1">
    <source>
        <dbReference type="SAM" id="SignalP"/>
    </source>
</evidence>
<evidence type="ECO:0000259" key="2">
    <source>
        <dbReference type="Pfam" id="PF01579"/>
    </source>
</evidence>
<accession>A0A2G5T6U8</accession>
<dbReference type="EMBL" id="PDUG01000005">
    <property type="protein sequence ID" value="PIC22980.1"/>
    <property type="molecule type" value="Genomic_DNA"/>
</dbReference>
<evidence type="ECO:0000313" key="4">
    <source>
        <dbReference type="Proteomes" id="UP000230233"/>
    </source>
</evidence>
<proteinExistence type="predicted"/>
<comment type="caution">
    <text evidence="3">The sequence shown here is derived from an EMBL/GenBank/DDBJ whole genome shotgun (WGS) entry which is preliminary data.</text>
</comment>
<dbReference type="PANTHER" id="PTHR21453:SF7">
    <property type="entry name" value="DUF19 DOMAIN-CONTAINING PROTEIN"/>
    <property type="match status" value="1"/>
</dbReference>
<dbReference type="AlphaFoldDB" id="A0A2G5T6U8"/>
<dbReference type="Proteomes" id="UP000230233">
    <property type="component" value="Chromosome V"/>
</dbReference>
<dbReference type="OrthoDB" id="5835962at2759"/>
<protein>
    <recommendedName>
        <fullName evidence="2">T20D4.11-like domain-containing protein</fullName>
    </recommendedName>
</protein>
<dbReference type="InterPro" id="IPR002542">
    <property type="entry name" value="T20D4.11-like_dom"/>
</dbReference>
<gene>
    <name evidence="3" type="primary">Cnig_chr_V.g16835</name>
    <name evidence="3" type="ORF">B9Z55_016835</name>
</gene>
<feature type="signal peptide" evidence="1">
    <location>
        <begin position="1"/>
        <end position="22"/>
    </location>
</feature>